<dbReference type="AlphaFoldDB" id="A0A067SL32"/>
<dbReference type="InterPro" id="IPR036396">
    <property type="entry name" value="Cyt_P450_sf"/>
</dbReference>
<comment type="cofactor">
    <cofactor evidence="1 6">
        <name>heme</name>
        <dbReference type="ChEBI" id="CHEBI:30413"/>
    </cofactor>
</comment>
<accession>A0A067SL32</accession>
<evidence type="ECO:0000256" key="3">
    <source>
        <dbReference type="ARBA" id="ARBA00022723"/>
    </source>
</evidence>
<evidence type="ECO:0000313" key="9">
    <source>
        <dbReference type="EMBL" id="KDR68414.1"/>
    </source>
</evidence>
<keyword evidence="3 6" id="KW-0479">Metal-binding</keyword>
<dbReference type="HOGENOM" id="CLU_022195_0_2_1"/>
<keyword evidence="10" id="KW-1185">Reference proteome</keyword>
<dbReference type="Proteomes" id="UP000027222">
    <property type="component" value="Unassembled WGS sequence"/>
</dbReference>
<organism evidence="9 10">
    <name type="scientific">Galerina marginata (strain CBS 339.88)</name>
    <dbReference type="NCBI Taxonomy" id="685588"/>
    <lineage>
        <taxon>Eukaryota</taxon>
        <taxon>Fungi</taxon>
        <taxon>Dikarya</taxon>
        <taxon>Basidiomycota</taxon>
        <taxon>Agaricomycotina</taxon>
        <taxon>Agaricomycetes</taxon>
        <taxon>Agaricomycetidae</taxon>
        <taxon>Agaricales</taxon>
        <taxon>Agaricineae</taxon>
        <taxon>Strophariaceae</taxon>
        <taxon>Galerina</taxon>
    </lineage>
</organism>
<feature type="transmembrane region" description="Helical" evidence="8">
    <location>
        <begin position="7"/>
        <end position="24"/>
    </location>
</feature>
<dbReference type="PRINTS" id="PR00463">
    <property type="entry name" value="EP450I"/>
</dbReference>
<dbReference type="Pfam" id="PF00067">
    <property type="entry name" value="p450"/>
    <property type="match status" value="1"/>
</dbReference>
<dbReference type="Gene3D" id="1.10.630.10">
    <property type="entry name" value="Cytochrome P450"/>
    <property type="match status" value="1"/>
</dbReference>
<name>A0A067SL32_GALM3</name>
<keyword evidence="8" id="KW-0472">Membrane</keyword>
<dbReference type="STRING" id="685588.A0A067SL32"/>
<dbReference type="InterPro" id="IPR017972">
    <property type="entry name" value="Cyt_P450_CS"/>
</dbReference>
<protein>
    <recommendedName>
        <fullName evidence="11">Cytochrome P450</fullName>
    </recommendedName>
</protein>
<evidence type="ECO:0000313" key="10">
    <source>
        <dbReference type="Proteomes" id="UP000027222"/>
    </source>
</evidence>
<dbReference type="PROSITE" id="PS00086">
    <property type="entry name" value="CYTOCHROME_P450"/>
    <property type="match status" value="1"/>
</dbReference>
<dbReference type="EMBL" id="KL142408">
    <property type="protein sequence ID" value="KDR68414.1"/>
    <property type="molecule type" value="Genomic_DNA"/>
</dbReference>
<dbReference type="GO" id="GO:0020037">
    <property type="term" value="F:heme binding"/>
    <property type="evidence" value="ECO:0007669"/>
    <property type="project" value="InterPro"/>
</dbReference>
<dbReference type="GO" id="GO:0004497">
    <property type="term" value="F:monooxygenase activity"/>
    <property type="evidence" value="ECO:0007669"/>
    <property type="project" value="UniProtKB-KW"/>
</dbReference>
<evidence type="ECO:0000256" key="1">
    <source>
        <dbReference type="ARBA" id="ARBA00001971"/>
    </source>
</evidence>
<dbReference type="InterPro" id="IPR002401">
    <property type="entry name" value="Cyt_P450_E_grp-I"/>
</dbReference>
<feature type="binding site" description="axial binding residue" evidence="6">
    <location>
        <position position="440"/>
    </location>
    <ligand>
        <name>heme</name>
        <dbReference type="ChEBI" id="CHEBI:30413"/>
    </ligand>
    <ligandPart>
        <name>Fe</name>
        <dbReference type="ChEBI" id="CHEBI:18248"/>
    </ligandPart>
</feature>
<evidence type="ECO:0000256" key="8">
    <source>
        <dbReference type="SAM" id="Phobius"/>
    </source>
</evidence>
<evidence type="ECO:0000256" key="2">
    <source>
        <dbReference type="ARBA" id="ARBA00010617"/>
    </source>
</evidence>
<evidence type="ECO:0000256" key="5">
    <source>
        <dbReference type="ARBA" id="ARBA00023004"/>
    </source>
</evidence>
<dbReference type="CDD" id="cd11041">
    <property type="entry name" value="CYP503A1-like"/>
    <property type="match status" value="1"/>
</dbReference>
<keyword evidence="4 7" id="KW-0560">Oxidoreductase</keyword>
<evidence type="ECO:0000256" key="4">
    <source>
        <dbReference type="ARBA" id="ARBA00023002"/>
    </source>
</evidence>
<keyword evidence="5 6" id="KW-0408">Iron</keyword>
<keyword evidence="8" id="KW-1133">Transmembrane helix</keyword>
<proteinExistence type="inferred from homology"/>
<keyword evidence="8" id="KW-0812">Transmembrane</keyword>
<gene>
    <name evidence="9" type="ORF">GALMADRAFT_1044748</name>
</gene>
<dbReference type="PANTHER" id="PTHR46206">
    <property type="entry name" value="CYTOCHROME P450"/>
    <property type="match status" value="1"/>
</dbReference>
<dbReference type="GO" id="GO:0016705">
    <property type="term" value="F:oxidoreductase activity, acting on paired donors, with incorporation or reduction of molecular oxygen"/>
    <property type="evidence" value="ECO:0007669"/>
    <property type="project" value="InterPro"/>
</dbReference>
<dbReference type="GO" id="GO:0005506">
    <property type="term" value="F:iron ion binding"/>
    <property type="evidence" value="ECO:0007669"/>
    <property type="project" value="InterPro"/>
</dbReference>
<evidence type="ECO:0000256" key="6">
    <source>
        <dbReference type="PIRSR" id="PIRSR602401-1"/>
    </source>
</evidence>
<dbReference type="InterPro" id="IPR001128">
    <property type="entry name" value="Cyt_P450"/>
</dbReference>
<comment type="similarity">
    <text evidence="2 7">Belongs to the cytochrome P450 family.</text>
</comment>
<keyword evidence="7" id="KW-0503">Monooxygenase</keyword>
<reference evidence="10" key="1">
    <citation type="journal article" date="2014" name="Proc. Natl. Acad. Sci. U.S.A.">
        <title>Extensive sampling of basidiomycete genomes demonstrates inadequacy of the white-rot/brown-rot paradigm for wood decay fungi.</title>
        <authorList>
            <person name="Riley R."/>
            <person name="Salamov A.A."/>
            <person name="Brown D.W."/>
            <person name="Nagy L.G."/>
            <person name="Floudas D."/>
            <person name="Held B.W."/>
            <person name="Levasseur A."/>
            <person name="Lombard V."/>
            <person name="Morin E."/>
            <person name="Otillar R."/>
            <person name="Lindquist E.A."/>
            <person name="Sun H."/>
            <person name="LaButti K.M."/>
            <person name="Schmutz J."/>
            <person name="Jabbour D."/>
            <person name="Luo H."/>
            <person name="Baker S.E."/>
            <person name="Pisabarro A.G."/>
            <person name="Walton J.D."/>
            <person name="Blanchette R.A."/>
            <person name="Henrissat B."/>
            <person name="Martin F."/>
            <person name="Cullen D."/>
            <person name="Hibbett D.S."/>
            <person name="Grigoriev I.V."/>
        </authorList>
    </citation>
    <scope>NUCLEOTIDE SEQUENCE [LARGE SCALE GENOMIC DNA]</scope>
    <source>
        <strain evidence="10">CBS 339.88</strain>
    </source>
</reference>
<dbReference type="SUPFAM" id="SSF48264">
    <property type="entry name" value="Cytochrome P450"/>
    <property type="match status" value="1"/>
</dbReference>
<evidence type="ECO:0008006" key="11">
    <source>
        <dbReference type="Google" id="ProtNLM"/>
    </source>
</evidence>
<sequence>MPSMPDLFTVGAVIFAIYLISNWFQSRTYQLRHIPTVGSSNILFSYIDALRFTRHGQEMIQEGYEKHYGTAFKVPDRSRWLVIVSGPQMVDDIRRASDEQLVVDDETVQTDFNFGRQVRLDTYHIGIVRTPLTRNLAIRFEHIKDEIFCAFNDLIPAVNNDWTTVPVMGTIMRIVSRTNNRFLVGIPLCKDPDYTELSEQFAVDVFLSARFINLFPKLLRPIVGRCMTKVPANIKRAISHVGPLIEYQLEQEKRHGKDWPDKPNNLISWLLDEAEGPRRAVKDLVVRLFAINFAAIHTTTSALSEVLFNLAAYPQYAAPMREEVEAVIEADGWTKLAMGKLRKVDSFIKESQRLGAGSLSLNRKVVKDFTFSNGITLPAGTELAAATYSTHMDDRNYDNPDAFQGFRFAEMHDEVGESMKRHFVSLTPEYLTFGTGRHACPGRFFAANEIKAMFAFILLNYDVKLPTEGPRPETSWSHGRRILDRTADVMFRKRM</sequence>
<keyword evidence="6 7" id="KW-0349">Heme</keyword>
<evidence type="ECO:0000256" key="7">
    <source>
        <dbReference type="RuleBase" id="RU000461"/>
    </source>
</evidence>
<dbReference type="OrthoDB" id="1844152at2759"/>